<evidence type="ECO:0000313" key="2">
    <source>
        <dbReference type="Proteomes" id="UP000261680"/>
    </source>
</evidence>
<sequence length="258" mass="27355">MDDGEMGHRGGGGDAEAGTGRQGEAAAEAVAGGAGAGGRGGQKQVRGRGGGSLTRLRRVFSQPPPPPRLVFGLGPRKIAWGRAARRLHFPEGPACRGTEGEATRVQCAGVRAFPWLYKRGVGESSSFFVFDAFVCIFGGLCVILCRAGPGTRVCCSVWSARSEGTEWISEEGVAAGPPREPSVDIYGHPFPDLWQVDGWQKADFDWTRNEMLVGSPVSHRAIDGCSLMCLVQSVLQQEFLNCGAGIQGFLEKTDTALS</sequence>
<feature type="region of interest" description="Disordered" evidence="1">
    <location>
        <begin position="1"/>
        <end position="50"/>
    </location>
</feature>
<dbReference type="GeneID" id="121104564"/>
<evidence type="ECO:0000313" key="3">
    <source>
        <dbReference type="RefSeq" id="XP_040493798.1"/>
    </source>
</evidence>
<dbReference type="Proteomes" id="UP000261680">
    <property type="component" value="Unplaced"/>
</dbReference>
<gene>
    <name evidence="3" type="primary">LOC121104564</name>
</gene>
<feature type="compositionally biased region" description="Gly residues" evidence="1">
    <location>
        <begin position="32"/>
        <end position="50"/>
    </location>
</feature>
<name>A0A8M1GDR8_URSMA</name>
<protein>
    <submittedName>
        <fullName evidence="3">Uncharacterized protein LOC121104564</fullName>
    </submittedName>
</protein>
<reference evidence="3" key="1">
    <citation type="submission" date="2025-08" db="UniProtKB">
        <authorList>
            <consortium name="RefSeq"/>
        </authorList>
    </citation>
    <scope>IDENTIFICATION</scope>
    <source>
        <tissue evidence="3">Whole blood</tissue>
    </source>
</reference>
<dbReference type="KEGG" id="umr:121104564"/>
<accession>A0A8M1GDR8</accession>
<evidence type="ECO:0000256" key="1">
    <source>
        <dbReference type="SAM" id="MobiDB-lite"/>
    </source>
</evidence>
<dbReference type="AlphaFoldDB" id="A0A8M1GDR8"/>
<dbReference type="RefSeq" id="XP_040493798.1">
    <property type="nucleotide sequence ID" value="XM_040637864.1"/>
</dbReference>
<feature type="compositionally biased region" description="Low complexity" evidence="1">
    <location>
        <begin position="16"/>
        <end position="31"/>
    </location>
</feature>
<dbReference type="OrthoDB" id="10604251at2759"/>
<organism evidence="2 3">
    <name type="scientific">Ursus maritimus</name>
    <name type="common">Polar bear</name>
    <name type="synonym">Thalarctos maritimus</name>
    <dbReference type="NCBI Taxonomy" id="29073"/>
    <lineage>
        <taxon>Eukaryota</taxon>
        <taxon>Metazoa</taxon>
        <taxon>Chordata</taxon>
        <taxon>Craniata</taxon>
        <taxon>Vertebrata</taxon>
        <taxon>Euteleostomi</taxon>
        <taxon>Mammalia</taxon>
        <taxon>Eutheria</taxon>
        <taxon>Laurasiatheria</taxon>
        <taxon>Carnivora</taxon>
        <taxon>Caniformia</taxon>
        <taxon>Ursidae</taxon>
        <taxon>Ursus</taxon>
    </lineage>
</organism>
<proteinExistence type="predicted"/>
<keyword evidence="2" id="KW-1185">Reference proteome</keyword>